<dbReference type="InterPro" id="IPR035445">
    <property type="entry name" value="GYF-like_dom_sf"/>
</dbReference>
<dbReference type="OrthoDB" id="6415790at2759"/>
<dbReference type="InterPro" id="IPR003169">
    <property type="entry name" value="GYF"/>
</dbReference>
<dbReference type="Proteomes" id="UP001165190">
    <property type="component" value="Unassembled WGS sequence"/>
</dbReference>
<dbReference type="PROSITE" id="PS51360">
    <property type="entry name" value="PLUS3"/>
    <property type="match status" value="1"/>
</dbReference>
<dbReference type="Pfam" id="PF25980">
    <property type="entry name" value="NERD_plant"/>
    <property type="match status" value="1"/>
</dbReference>
<evidence type="ECO:0000313" key="6">
    <source>
        <dbReference type="Proteomes" id="UP001165190"/>
    </source>
</evidence>
<evidence type="ECO:0000259" key="2">
    <source>
        <dbReference type="PROSITE" id="PS50829"/>
    </source>
</evidence>
<dbReference type="CDD" id="cd10567">
    <property type="entry name" value="SWIB-MDM2_like"/>
    <property type="match status" value="1"/>
</dbReference>
<dbReference type="Gene3D" id="1.10.245.10">
    <property type="entry name" value="SWIB/MDM2 domain"/>
    <property type="match status" value="1"/>
</dbReference>
<dbReference type="InterPro" id="IPR003121">
    <property type="entry name" value="SWIB_MDM2_domain"/>
</dbReference>
<feature type="domain" description="DM2" evidence="4">
    <location>
        <begin position="28"/>
        <end position="111"/>
    </location>
</feature>
<dbReference type="InterPro" id="IPR045894">
    <property type="entry name" value="At5g08430-like"/>
</dbReference>
<dbReference type="SUPFAM" id="SSF47592">
    <property type="entry name" value="SWIB/MDM2 domain"/>
    <property type="match status" value="1"/>
</dbReference>
<feature type="domain" description="Plus3" evidence="3">
    <location>
        <begin position="158"/>
        <end position="287"/>
    </location>
</feature>
<keyword evidence="6" id="KW-1185">Reference proteome</keyword>
<dbReference type="SMART" id="SM00719">
    <property type="entry name" value="Plus3"/>
    <property type="match status" value="1"/>
</dbReference>
<reference evidence="5" key="1">
    <citation type="submission" date="2023-05" db="EMBL/GenBank/DDBJ databases">
        <title>Genome and transcriptome analyses reveal genes involved in the formation of fine ridges on petal epidermal cells in Hibiscus trionum.</title>
        <authorList>
            <person name="Koshimizu S."/>
            <person name="Masuda S."/>
            <person name="Ishii T."/>
            <person name="Shirasu K."/>
            <person name="Hoshino A."/>
            <person name="Arita M."/>
        </authorList>
    </citation>
    <scope>NUCLEOTIDE SEQUENCE</scope>
    <source>
        <strain evidence="5">Hamamatsu line</strain>
    </source>
</reference>
<name>A0A9W7LRX3_HIBTR</name>
<protein>
    <submittedName>
        <fullName evidence="5">Uncharacterized protein</fullName>
    </submittedName>
</protein>
<dbReference type="Pfam" id="PF02201">
    <property type="entry name" value="SWIB"/>
    <property type="match status" value="1"/>
</dbReference>
<dbReference type="PANTHER" id="PTHR46851">
    <property type="entry name" value="OS01G0884500 PROTEIN"/>
    <property type="match status" value="1"/>
</dbReference>
<dbReference type="GO" id="GO:0003677">
    <property type="term" value="F:DNA binding"/>
    <property type="evidence" value="ECO:0007669"/>
    <property type="project" value="InterPro"/>
</dbReference>
<dbReference type="AlphaFoldDB" id="A0A9W7LRX3"/>
<dbReference type="SUPFAM" id="SSF159042">
    <property type="entry name" value="Plus3-like"/>
    <property type="match status" value="1"/>
</dbReference>
<organism evidence="5 6">
    <name type="scientific">Hibiscus trionum</name>
    <name type="common">Flower of an hour</name>
    <dbReference type="NCBI Taxonomy" id="183268"/>
    <lineage>
        <taxon>Eukaryota</taxon>
        <taxon>Viridiplantae</taxon>
        <taxon>Streptophyta</taxon>
        <taxon>Embryophyta</taxon>
        <taxon>Tracheophyta</taxon>
        <taxon>Spermatophyta</taxon>
        <taxon>Magnoliopsida</taxon>
        <taxon>eudicotyledons</taxon>
        <taxon>Gunneridae</taxon>
        <taxon>Pentapetalae</taxon>
        <taxon>rosids</taxon>
        <taxon>malvids</taxon>
        <taxon>Malvales</taxon>
        <taxon>Malvaceae</taxon>
        <taxon>Malvoideae</taxon>
        <taxon>Hibiscus</taxon>
    </lineage>
</organism>
<dbReference type="EMBL" id="BSYR01000011">
    <property type="protein sequence ID" value="GMI75092.1"/>
    <property type="molecule type" value="Genomic_DNA"/>
</dbReference>
<dbReference type="InterPro" id="IPR058668">
    <property type="entry name" value="NERD_dom"/>
</dbReference>
<comment type="caution">
    <text evidence="5">The sequence shown here is derived from an EMBL/GenBank/DDBJ whole genome shotgun (WGS) entry which is preliminary data.</text>
</comment>
<dbReference type="Pfam" id="PF03126">
    <property type="entry name" value="Plus-3"/>
    <property type="match status" value="1"/>
</dbReference>
<dbReference type="Gene3D" id="3.30.1490.40">
    <property type="match status" value="1"/>
</dbReference>
<dbReference type="PROSITE" id="PS50829">
    <property type="entry name" value="GYF"/>
    <property type="match status" value="1"/>
</dbReference>
<dbReference type="InterPro" id="IPR004343">
    <property type="entry name" value="Plus-3_dom"/>
</dbReference>
<dbReference type="InterPro" id="IPR036885">
    <property type="entry name" value="SWIB_MDM2_dom_sf"/>
</dbReference>
<dbReference type="SMART" id="SM00444">
    <property type="entry name" value="GYF"/>
    <property type="match status" value="1"/>
</dbReference>
<feature type="domain" description="GYF" evidence="2">
    <location>
        <begin position="518"/>
        <end position="572"/>
    </location>
</feature>
<evidence type="ECO:0000259" key="3">
    <source>
        <dbReference type="PROSITE" id="PS51360"/>
    </source>
</evidence>
<gene>
    <name evidence="5" type="ORF">HRI_001178500</name>
</gene>
<dbReference type="Pfam" id="PF02213">
    <property type="entry name" value="GYF"/>
    <property type="match status" value="1"/>
</dbReference>
<dbReference type="PROSITE" id="PS51925">
    <property type="entry name" value="SWIB_MDM2"/>
    <property type="match status" value="1"/>
</dbReference>
<dbReference type="InterPro" id="IPR036128">
    <property type="entry name" value="Plus3-like_sf"/>
</dbReference>
<dbReference type="PANTHER" id="PTHR46851:SF11">
    <property type="entry name" value="GYF DOMAIN-CONTAINING PROTEIN"/>
    <property type="match status" value="1"/>
</dbReference>
<dbReference type="Gene3D" id="3.90.70.200">
    <property type="entry name" value="Plus-3 domain"/>
    <property type="match status" value="1"/>
</dbReference>
<dbReference type="SUPFAM" id="SSF55277">
    <property type="entry name" value="GYF domain"/>
    <property type="match status" value="1"/>
</dbReference>
<evidence type="ECO:0000313" key="5">
    <source>
        <dbReference type="EMBL" id="GMI75092.1"/>
    </source>
</evidence>
<evidence type="ECO:0000259" key="4">
    <source>
        <dbReference type="PROSITE" id="PS51925"/>
    </source>
</evidence>
<proteinExistence type="predicted"/>
<evidence type="ECO:0000256" key="1">
    <source>
        <dbReference type="SAM" id="MobiDB-lite"/>
    </source>
</evidence>
<feature type="region of interest" description="Disordered" evidence="1">
    <location>
        <begin position="343"/>
        <end position="423"/>
    </location>
</feature>
<sequence length="577" mass="65816">MDGIFWLEEYSGKPITPVGLKRKAKSKKLEFIGWGSKPLIEFLDSIGKDTSEKISQHDVSDIIGKYINDNKLINPAKKKRVICDERLYSLFGRKTIGRIKVYDLLETHYAENQDAWGDDFLFSSDEENLGEEHKDLSLEKKTYQKKRVFETPKLGFAAIIPENIKLIYLKKSLVLALLKDFESFEAKVVDSFVRIKSDPKSFLQKNSHQLVLVKGMKKVSGNNDVNTDIVLQVSNFVKDVKISMLSDDDFSQEECEDLHQRMKKSLLKKPTVAELEAKARILHADITKHWLAAELALLPKLIDRANEKGWRREMFEYMERRQLLQTPDEQSRLLHAIPNVIAEEVEPETAPQDVKHENDSSQKQTELETAPQDVKHENDSSQKQTELETAPQAVKHANGSSQKSAARETSEIPTDPASNGIFSTLTPLQTCSAAQSSSVITKDITDHSHDVQEQLIRSRESDVESVRVVNVPEENSTIVEQNFLKILDTTQVIDLSDDDDDEEHVESNKVEPQDDVGSLMWHYEDPQGDIQGPFSLISLKAWMDADYFPNDFKVWKTGQNRHNAVLLADIVRRMFRI</sequence>
<accession>A0A9W7LRX3</accession>